<comment type="subunit">
    <text evidence="11">Component of the oligosaccharyltransferase (OST) complex. OST exists in two different complex forms which contain common core subunits RPN1, RPN2, OST48, OST4, DAD1 and TMEM258, either STT3A or STT3B as catalytic subunits, and form-specific accessory subunits. STT3A complex assembly occurs through the formation of 3 subcomplexes. Subcomplex 1 contains RPN1 and TMEM258, subcomplex 2 contains the STT3A-specific subunits STT3A, DC2/OSTC, and KCP2 as well as the core subunit OST4, and subcomplex 3 contains RPN2, DAD1, and OST48. The STT3A complex can form stable complexes with the Sec61 complex or with both the Sec61 and TRAP complexes. Interacts with DDI2. Interacts with TMEM35A/NACHO.</text>
</comment>
<evidence type="ECO:0000313" key="17">
    <source>
        <dbReference type="EMBL" id="JAS18450.1"/>
    </source>
</evidence>
<evidence type="ECO:0000256" key="1">
    <source>
        <dbReference type="ARBA" id="ARBA00002791"/>
    </source>
</evidence>
<sequence>MKLLETHLGYSILWFLSISLYLTHAATTTTSFLSTTDRSRLQQVFHTGIESKDLASIHFAVLGYKLLEVPVPNSQEICIHIVEFSKSAITIEANYYICSIWKLLGCTGASPLDKSLKSFDGALGSETSNVADLYFAVQGYTHLGQKLKDSAKILNTLQAALKKDDGLYSLGYSYHIASQLEGDKTPLFNRIEDAVVQADEVDGRFLQFEGGLSITALIVSGAYKLSAAMKKPPPITGDQAVKFANYFLSRRSVQTSKGAYCLLEVLNTLTTNQYHNPVVISFPGQGVVSSEQPKLSVHVTNLLGKPLTTDPLSLSIESATRVSDDVVVLSKKKFEPTSDKTVYSVNIMEAKTEPGLYKLSVNAMPIKPDPKLVGNVGVILSLKVICAVSVDNFEIGLGDADQTTQPKFDKVAHPQKLPRDLQADSLQKLVTKFSLKDKQSGKALVVHQAFLRFFNTITKQEIIFVSEPDASNNYRFELDIGAKAAEFGQLSGLYNIYLIIGDAILSNSFTWHVADIQLKLSLDSPAQVTEPISMYKPKHEIKHLFREPERRPPVVVSNFFTGLVTVPFFILLILWAKIGVNISNFPFSLYAVGFHIGLGAIFALFGCFWLKLNMFQTLKYLLGLGIVTFLCGNKLLSSIAKKRKQ</sequence>
<feature type="transmembrane region" description="Helical" evidence="12">
    <location>
        <begin position="618"/>
        <end position="636"/>
    </location>
</feature>
<keyword evidence="8 12" id="KW-0256">Endoplasmic reticulum</keyword>
<dbReference type="InterPro" id="IPR055373">
    <property type="entry name" value="Ribophorin_II_N"/>
</dbReference>
<evidence type="ECO:0000256" key="4">
    <source>
        <dbReference type="ARBA" id="ARBA00009038"/>
    </source>
</evidence>
<evidence type="ECO:0000256" key="8">
    <source>
        <dbReference type="ARBA" id="ARBA00022824"/>
    </source>
</evidence>
<evidence type="ECO:0000256" key="2">
    <source>
        <dbReference type="ARBA" id="ARBA00004477"/>
    </source>
</evidence>
<dbReference type="Pfam" id="PF25147">
    <property type="entry name" value="Ribophorin_II_C"/>
    <property type="match status" value="1"/>
</dbReference>
<evidence type="ECO:0000256" key="10">
    <source>
        <dbReference type="ARBA" id="ARBA00023136"/>
    </source>
</evidence>
<keyword evidence="10 12" id="KW-0472">Membrane</keyword>
<dbReference type="PANTHER" id="PTHR12640:SF0">
    <property type="entry name" value="DOLICHYL-DIPHOSPHOOLIGOSACCHARIDE--PROTEIN GLYCOSYLTRANSFERASE SUBUNIT 2"/>
    <property type="match status" value="1"/>
</dbReference>
<dbReference type="InterPro" id="IPR008814">
    <property type="entry name" value="Swp1"/>
</dbReference>
<proteinExistence type="inferred from homology"/>
<dbReference type="InterPro" id="IPR055375">
    <property type="entry name" value="Ribophorin_II_2nd"/>
</dbReference>
<feature type="domain" description="Ribophorin II C-terminal" evidence="16">
    <location>
        <begin position="545"/>
        <end position="643"/>
    </location>
</feature>
<dbReference type="InterPro" id="IPR055374">
    <property type="entry name" value="Ribophorin_II_3rd"/>
</dbReference>
<dbReference type="GO" id="GO:0008250">
    <property type="term" value="C:oligosaccharyltransferase complex"/>
    <property type="evidence" value="ECO:0007669"/>
    <property type="project" value="UniProtKB-UniRule"/>
</dbReference>
<accession>A0A1B6CY97</accession>
<evidence type="ECO:0000259" key="16">
    <source>
        <dbReference type="Pfam" id="PF25147"/>
    </source>
</evidence>
<keyword evidence="6 12" id="KW-0812">Transmembrane</keyword>
<dbReference type="Pfam" id="PF23861">
    <property type="entry name" value="Ribophorin_II_2nd"/>
    <property type="match status" value="1"/>
</dbReference>
<dbReference type="PANTHER" id="PTHR12640">
    <property type="entry name" value="RIBOPHORIN II"/>
    <property type="match status" value="1"/>
</dbReference>
<keyword evidence="9 12" id="KW-1133">Transmembrane helix</keyword>
<dbReference type="Pfam" id="PF05817">
    <property type="entry name" value="Ribophorin_II"/>
    <property type="match status" value="1"/>
</dbReference>
<evidence type="ECO:0000256" key="3">
    <source>
        <dbReference type="ARBA" id="ARBA00004922"/>
    </source>
</evidence>
<dbReference type="GO" id="GO:0006487">
    <property type="term" value="P:protein N-linked glycosylation"/>
    <property type="evidence" value="ECO:0007669"/>
    <property type="project" value="UniProtKB-UniRule"/>
</dbReference>
<evidence type="ECO:0000259" key="13">
    <source>
        <dbReference type="Pfam" id="PF05817"/>
    </source>
</evidence>
<evidence type="ECO:0000259" key="14">
    <source>
        <dbReference type="Pfam" id="PF23860"/>
    </source>
</evidence>
<gene>
    <name evidence="17" type="ORF">g.12207</name>
</gene>
<dbReference type="EMBL" id="GEDC01018848">
    <property type="protein sequence ID" value="JAS18450.1"/>
    <property type="molecule type" value="Transcribed_RNA"/>
</dbReference>
<feature type="transmembrane region" description="Helical" evidence="12">
    <location>
        <begin position="587"/>
        <end position="612"/>
    </location>
</feature>
<comment type="subcellular location">
    <subcellularLocation>
        <location evidence="2 12">Endoplasmic reticulum membrane</location>
        <topology evidence="2 12">Multi-pass membrane protein</topology>
    </subcellularLocation>
</comment>
<evidence type="ECO:0000256" key="5">
    <source>
        <dbReference type="ARBA" id="ARBA00017612"/>
    </source>
</evidence>
<comment type="similarity">
    <text evidence="4 12">Belongs to the SWP1 family.</text>
</comment>
<dbReference type="AlphaFoldDB" id="A0A1B6CY97"/>
<evidence type="ECO:0000256" key="11">
    <source>
        <dbReference type="ARBA" id="ARBA00046750"/>
    </source>
</evidence>
<evidence type="ECO:0000256" key="12">
    <source>
        <dbReference type="RuleBase" id="RU366029"/>
    </source>
</evidence>
<evidence type="ECO:0000256" key="6">
    <source>
        <dbReference type="ARBA" id="ARBA00022692"/>
    </source>
</evidence>
<comment type="function">
    <text evidence="1 12">Subunit of the oligosaccharyl transferase (OST) complex that catalyzes the initial transfer of a defined glycan (Glc(3)Man(9)GlcNAc(2) in eukaryotes) from the lipid carrier dolichol-pyrophosphate to an asparagine residue within an Asn-X-Ser/Thr consensus motif in nascent polypeptide chains, the first step in protein N-glycosylation. N-glycosylation occurs cotranslationally and the complex associates with the Sec61 complex at the channel-forming translocon complex that mediates protein translocation across the endoplasmic reticulum (ER). All subunits are required for a maximal enzyme activity.</text>
</comment>
<feature type="domain" description="Ribophorin II third" evidence="14">
    <location>
        <begin position="392"/>
        <end position="518"/>
    </location>
</feature>
<dbReference type="InterPro" id="IPR056790">
    <property type="entry name" value="Ribophorin_II_C"/>
</dbReference>
<dbReference type="UniPathway" id="UPA00378"/>
<feature type="transmembrane region" description="Helical" evidence="12">
    <location>
        <begin position="555"/>
        <end position="575"/>
    </location>
</feature>
<keyword evidence="7" id="KW-0732">Signal</keyword>
<feature type="domain" description="Ribophorin II N-terminal" evidence="13">
    <location>
        <begin position="33"/>
        <end position="270"/>
    </location>
</feature>
<evidence type="ECO:0000256" key="7">
    <source>
        <dbReference type="ARBA" id="ARBA00022729"/>
    </source>
</evidence>
<reference evidence="17" key="1">
    <citation type="submission" date="2015-12" db="EMBL/GenBank/DDBJ databases">
        <title>De novo transcriptome assembly of four potential Pierce s Disease insect vectors from Arizona vineyards.</title>
        <authorList>
            <person name="Tassone E.E."/>
        </authorList>
    </citation>
    <scope>NUCLEOTIDE SEQUENCE</scope>
</reference>
<evidence type="ECO:0000256" key="9">
    <source>
        <dbReference type="ARBA" id="ARBA00022989"/>
    </source>
</evidence>
<dbReference type="Pfam" id="PF23860">
    <property type="entry name" value="Ribophorin_II_3rd"/>
    <property type="match status" value="1"/>
</dbReference>
<comment type="pathway">
    <text evidence="3 12">Protein modification; protein glycosylation.</text>
</comment>
<organism evidence="17">
    <name type="scientific">Clastoptera arizonana</name>
    <name type="common">Arizona spittle bug</name>
    <dbReference type="NCBI Taxonomy" id="38151"/>
    <lineage>
        <taxon>Eukaryota</taxon>
        <taxon>Metazoa</taxon>
        <taxon>Ecdysozoa</taxon>
        <taxon>Arthropoda</taxon>
        <taxon>Hexapoda</taxon>
        <taxon>Insecta</taxon>
        <taxon>Pterygota</taxon>
        <taxon>Neoptera</taxon>
        <taxon>Paraneoptera</taxon>
        <taxon>Hemiptera</taxon>
        <taxon>Auchenorrhyncha</taxon>
        <taxon>Cercopoidea</taxon>
        <taxon>Clastopteridae</taxon>
        <taxon>Clastoptera</taxon>
    </lineage>
</organism>
<evidence type="ECO:0000259" key="15">
    <source>
        <dbReference type="Pfam" id="PF23861"/>
    </source>
</evidence>
<protein>
    <recommendedName>
        <fullName evidence="5 12">Dolichyl-diphosphooligosaccharide--protein glycosyltransferase subunit 2</fullName>
    </recommendedName>
    <alternativeName>
        <fullName evidence="12">Ribophorin-2</fullName>
    </alternativeName>
</protein>
<name>A0A1B6CY97_9HEMI</name>
<feature type="domain" description="Ribophorin II second" evidence="15">
    <location>
        <begin position="278"/>
        <end position="384"/>
    </location>
</feature>